<evidence type="ECO:0000313" key="1">
    <source>
        <dbReference type="EMBL" id="CAG8496591.1"/>
    </source>
</evidence>
<sequence length="119" mass="13958">MYNSQSKDKIPIYRILTNNSYCSYTTLELRRYKKSPSLSFGSHIVNIWNPNMNKSKEIATPEELEKVQYKPIKKEHNTHVYMITNYVTAEEAHVNGVYSITSIIKNLSAHIERDHELHM</sequence>
<evidence type="ECO:0000313" key="2">
    <source>
        <dbReference type="Proteomes" id="UP000789702"/>
    </source>
</evidence>
<dbReference type="EMBL" id="CAJVPU010002192">
    <property type="protein sequence ID" value="CAG8496591.1"/>
    <property type="molecule type" value="Genomic_DNA"/>
</dbReference>
<keyword evidence="2" id="KW-1185">Reference proteome</keyword>
<organism evidence="1 2">
    <name type="scientific">Dentiscutata heterogama</name>
    <dbReference type="NCBI Taxonomy" id="1316150"/>
    <lineage>
        <taxon>Eukaryota</taxon>
        <taxon>Fungi</taxon>
        <taxon>Fungi incertae sedis</taxon>
        <taxon>Mucoromycota</taxon>
        <taxon>Glomeromycotina</taxon>
        <taxon>Glomeromycetes</taxon>
        <taxon>Diversisporales</taxon>
        <taxon>Gigasporaceae</taxon>
        <taxon>Dentiscutata</taxon>
    </lineage>
</organism>
<proteinExistence type="predicted"/>
<dbReference type="Proteomes" id="UP000789702">
    <property type="component" value="Unassembled WGS sequence"/>
</dbReference>
<feature type="non-terminal residue" evidence="1">
    <location>
        <position position="119"/>
    </location>
</feature>
<gene>
    <name evidence="1" type="ORF">DHETER_LOCUS2809</name>
</gene>
<accession>A0ACA9KVX8</accession>
<comment type="caution">
    <text evidence="1">The sequence shown here is derived from an EMBL/GenBank/DDBJ whole genome shotgun (WGS) entry which is preliminary data.</text>
</comment>
<reference evidence="1" key="1">
    <citation type="submission" date="2021-06" db="EMBL/GenBank/DDBJ databases">
        <authorList>
            <person name="Kallberg Y."/>
            <person name="Tangrot J."/>
            <person name="Rosling A."/>
        </authorList>
    </citation>
    <scope>NUCLEOTIDE SEQUENCE</scope>
    <source>
        <strain evidence="1">IL203A</strain>
    </source>
</reference>
<name>A0ACA9KVX8_9GLOM</name>
<protein>
    <submittedName>
        <fullName evidence="1">12037_t:CDS:1</fullName>
    </submittedName>
</protein>